<comment type="function">
    <text evidence="6">Na(+)/H(+) antiporter that extrudes sodium in exchange for external protons.</text>
</comment>
<keyword evidence="6" id="KW-0406">Ion transport</keyword>
<feature type="transmembrane region" description="Helical" evidence="6">
    <location>
        <begin position="167"/>
        <end position="188"/>
    </location>
</feature>
<dbReference type="OrthoDB" id="9808135at2"/>
<dbReference type="HAMAP" id="MF_01844">
    <property type="entry name" value="NhaA"/>
    <property type="match status" value="1"/>
</dbReference>
<evidence type="ECO:0000256" key="3">
    <source>
        <dbReference type="ARBA" id="ARBA00022692"/>
    </source>
</evidence>
<evidence type="ECO:0000313" key="7">
    <source>
        <dbReference type="EMBL" id="RAR48472.1"/>
    </source>
</evidence>
<evidence type="ECO:0000256" key="5">
    <source>
        <dbReference type="ARBA" id="ARBA00023136"/>
    </source>
</evidence>
<keyword evidence="5 6" id="KW-0472">Membrane</keyword>
<dbReference type="EMBL" id="QLSV01000005">
    <property type="protein sequence ID" value="RAR48472.1"/>
    <property type="molecule type" value="Genomic_DNA"/>
</dbReference>
<dbReference type="NCBIfam" id="TIGR00773">
    <property type="entry name" value="NhaA"/>
    <property type="match status" value="1"/>
</dbReference>
<dbReference type="InterPro" id="IPR004670">
    <property type="entry name" value="NhaA"/>
</dbReference>
<evidence type="ECO:0000256" key="2">
    <source>
        <dbReference type="ARBA" id="ARBA00022475"/>
    </source>
</evidence>
<name>A0A328WQ51_9FLAO</name>
<dbReference type="RefSeq" id="WP_112085664.1">
    <property type="nucleotide sequence ID" value="NZ_QLSV01000005.1"/>
</dbReference>
<dbReference type="PANTHER" id="PTHR30341:SF0">
    <property type="entry name" value="NA(+)_H(+) ANTIPORTER NHAA"/>
    <property type="match status" value="1"/>
</dbReference>
<dbReference type="GO" id="GO:0005886">
    <property type="term" value="C:plasma membrane"/>
    <property type="evidence" value="ECO:0007669"/>
    <property type="project" value="UniProtKB-SubCell"/>
</dbReference>
<evidence type="ECO:0000256" key="6">
    <source>
        <dbReference type="HAMAP-Rule" id="MF_01844"/>
    </source>
</evidence>
<gene>
    <name evidence="6" type="primary">nhaA</name>
    <name evidence="7" type="ORF">B0I10_10580</name>
</gene>
<feature type="transmembrane region" description="Helical" evidence="6">
    <location>
        <begin position="194"/>
        <end position="213"/>
    </location>
</feature>
<keyword evidence="3 6" id="KW-0812">Transmembrane</keyword>
<keyword evidence="6" id="KW-0050">Antiport</keyword>
<feature type="transmembrane region" description="Helical" evidence="6">
    <location>
        <begin position="108"/>
        <end position="129"/>
    </location>
</feature>
<proteinExistence type="inferred from homology"/>
<keyword evidence="6" id="KW-0813">Transport</keyword>
<dbReference type="AlphaFoldDB" id="A0A328WQ51"/>
<feature type="transmembrane region" description="Helical" evidence="6">
    <location>
        <begin position="420"/>
        <end position="438"/>
    </location>
</feature>
<dbReference type="Pfam" id="PF06965">
    <property type="entry name" value="Na_H_antiport_1"/>
    <property type="match status" value="1"/>
</dbReference>
<dbReference type="Proteomes" id="UP000249518">
    <property type="component" value="Unassembled WGS sequence"/>
</dbReference>
<comment type="similarity">
    <text evidence="6">Belongs to the NhaA Na(+)/H(+) (TC 2.A.33) antiporter family.</text>
</comment>
<reference evidence="7 8" key="1">
    <citation type="submission" date="2018-06" db="EMBL/GenBank/DDBJ databases">
        <title>Genomic Encyclopedia of Type Strains, Phase III (KMG-III): the genomes of soil and plant-associated and newly described type strains.</title>
        <authorList>
            <person name="Whitman W."/>
        </authorList>
    </citation>
    <scope>NUCLEOTIDE SEQUENCE [LARGE SCALE GENOMIC DNA]</scope>
    <source>
        <strain evidence="7 8">CGMCC 1.12504</strain>
    </source>
</reference>
<dbReference type="GO" id="GO:0015385">
    <property type="term" value="F:sodium:proton antiporter activity"/>
    <property type="evidence" value="ECO:0007669"/>
    <property type="project" value="UniProtKB-UniRule"/>
</dbReference>
<feature type="transmembrane region" description="Helical" evidence="6">
    <location>
        <begin position="382"/>
        <end position="408"/>
    </location>
</feature>
<feature type="transmembrane region" description="Helical" evidence="6">
    <location>
        <begin position="346"/>
        <end position="370"/>
    </location>
</feature>
<feature type="transmembrane region" description="Helical" evidence="6">
    <location>
        <begin position="316"/>
        <end position="334"/>
    </location>
</feature>
<evidence type="ECO:0000256" key="1">
    <source>
        <dbReference type="ARBA" id="ARBA00004429"/>
    </source>
</evidence>
<comment type="caution">
    <text evidence="7">The sequence shown here is derived from an EMBL/GenBank/DDBJ whole genome shotgun (WGS) entry which is preliminary data.</text>
</comment>
<keyword evidence="8" id="KW-1185">Reference proteome</keyword>
<organism evidence="7 8">
    <name type="scientific">Flavobacterium lacus</name>
    <dbReference type="NCBI Taxonomy" id="1353778"/>
    <lineage>
        <taxon>Bacteria</taxon>
        <taxon>Pseudomonadati</taxon>
        <taxon>Bacteroidota</taxon>
        <taxon>Flavobacteriia</taxon>
        <taxon>Flavobacteriales</taxon>
        <taxon>Flavobacteriaceae</taxon>
        <taxon>Flavobacterium</taxon>
    </lineage>
</organism>
<feature type="transmembrane region" description="Helical" evidence="6">
    <location>
        <begin position="220"/>
        <end position="249"/>
    </location>
</feature>
<keyword evidence="2 6" id="KW-1003">Cell membrane</keyword>
<dbReference type="Gene3D" id="1.20.1530.10">
    <property type="entry name" value="Na+/H+ antiporter like domain"/>
    <property type="match status" value="1"/>
</dbReference>
<keyword evidence="6" id="KW-0739">Sodium transport</keyword>
<keyword evidence="4 6" id="KW-1133">Transmembrane helix</keyword>
<feature type="transmembrane region" description="Helical" evidence="6">
    <location>
        <begin position="76"/>
        <end position="93"/>
    </location>
</feature>
<feature type="transmembrane region" description="Helical" evidence="6">
    <location>
        <begin position="21"/>
        <end position="43"/>
    </location>
</feature>
<dbReference type="GO" id="GO:0006885">
    <property type="term" value="P:regulation of pH"/>
    <property type="evidence" value="ECO:0007669"/>
    <property type="project" value="UniProtKB-UniRule"/>
</dbReference>
<dbReference type="InterPro" id="IPR023171">
    <property type="entry name" value="Na/H_antiporter_dom_sf"/>
</dbReference>
<comment type="catalytic activity">
    <reaction evidence="6">
        <text>Na(+)(in) + 2 H(+)(out) = Na(+)(out) + 2 H(+)(in)</text>
        <dbReference type="Rhea" id="RHEA:29251"/>
        <dbReference type="ChEBI" id="CHEBI:15378"/>
        <dbReference type="ChEBI" id="CHEBI:29101"/>
    </reaction>
</comment>
<comment type="subcellular location">
    <subcellularLocation>
        <location evidence="1">Cell inner membrane</location>
        <topology evidence="1">Multi-pass membrane protein</topology>
    </subcellularLocation>
    <subcellularLocation>
        <location evidence="6">Cell membrane</location>
        <topology evidence="6">Multi-pass membrane protein</topology>
    </subcellularLocation>
</comment>
<evidence type="ECO:0000313" key="8">
    <source>
        <dbReference type="Proteomes" id="UP000249518"/>
    </source>
</evidence>
<dbReference type="PANTHER" id="PTHR30341">
    <property type="entry name" value="SODIUM ION/PROTON ANTIPORTER NHAA-RELATED"/>
    <property type="match status" value="1"/>
</dbReference>
<feature type="transmembrane region" description="Helical" evidence="6">
    <location>
        <begin position="141"/>
        <end position="158"/>
    </location>
</feature>
<evidence type="ECO:0000256" key="4">
    <source>
        <dbReference type="ARBA" id="ARBA00022989"/>
    </source>
</evidence>
<keyword evidence="6" id="KW-0915">Sodium</keyword>
<sequence>MKYKIKITPIDRWVIDPVNRFIGKSTTGGIVLFLSAVIALILANSPWKDAYHNIWEHKISFGIDSNFMLDKTLHHWINDGLMAVFFFVVGLELKREIIGGELSNPRKAILPIVAGFGGMFFPAVIYLLFNPTGEAHSGWGIPMATDIAFALGVLFLLGKRVPVSLKVFLTVLAIADDLGAVLVIAFFYTSDISFSSLIVGSVFMLLLIASNLLGVRNTFYYGILGVAGVWLAFLMSGVHATIAGVLAAFTIPANVKVDEIGFIAKMKDYLNKFKHADPNGVPTVTPEQLHILEDMRTLSKQAMTPLQRLEHGMHPFVTYVVMPIFALANAGVTITSDSTSSGMSFVALGVIFGLLVGKFIGIVGVSSLLIKLNIAPLPEGMTIKHLIGVGFLASIGFTMSLFIANLAFKNQMLIQQAKMGILIASLIGGLLGFFFLYFSTKKSAVKITEANIH</sequence>
<protein>
    <recommendedName>
        <fullName evidence="6">Na(+)/H(+) antiporter NhaA</fullName>
    </recommendedName>
    <alternativeName>
        <fullName evidence="6">Sodium/proton antiporter NhaA</fullName>
    </alternativeName>
</protein>
<accession>A0A328WQ51</accession>